<evidence type="ECO:0000256" key="4">
    <source>
        <dbReference type="ARBA" id="ARBA00004486"/>
    </source>
</evidence>
<evidence type="ECO:0000256" key="3">
    <source>
        <dbReference type="ARBA" id="ARBA00004324"/>
    </source>
</evidence>
<dbReference type="SUPFAM" id="SSF56219">
    <property type="entry name" value="DNase I-like"/>
    <property type="match status" value="1"/>
</dbReference>
<keyword evidence="14" id="KW-1064">Adaptive immunity</keyword>
<evidence type="ECO:0000256" key="7">
    <source>
        <dbReference type="ARBA" id="ARBA00012981"/>
    </source>
</evidence>
<keyword evidence="10" id="KW-0399">Innate immunity</keyword>
<dbReference type="PROSITE" id="PS50105">
    <property type="entry name" value="SAM_DOMAIN"/>
    <property type="match status" value="1"/>
</dbReference>
<dbReference type="Pfam" id="PF00536">
    <property type="entry name" value="SAM_1"/>
    <property type="match status" value="1"/>
</dbReference>
<evidence type="ECO:0000256" key="11">
    <source>
        <dbReference type="ARBA" id="ARBA00022801"/>
    </source>
</evidence>
<dbReference type="EMBL" id="JACVVK020000231">
    <property type="protein sequence ID" value="KAK7483202.1"/>
    <property type="molecule type" value="Genomic_DNA"/>
</dbReference>
<dbReference type="PANTHER" id="PTHR46051:SF1">
    <property type="entry name" value="INOSITOL POLYPHOSPHATE-RELATED PHOSPHATASE DOMAIN-CONTAINING PROTEIN"/>
    <property type="match status" value="1"/>
</dbReference>
<feature type="region of interest" description="Disordered" evidence="19">
    <location>
        <begin position="1013"/>
        <end position="1066"/>
    </location>
</feature>
<evidence type="ECO:0000256" key="9">
    <source>
        <dbReference type="ARBA" id="ARBA00022553"/>
    </source>
</evidence>
<dbReference type="SMART" id="SM00454">
    <property type="entry name" value="SAM"/>
    <property type="match status" value="1"/>
</dbReference>
<evidence type="ECO:0000256" key="12">
    <source>
        <dbReference type="ARBA" id="ARBA00022859"/>
    </source>
</evidence>
<feature type="region of interest" description="Disordered" evidence="19">
    <location>
        <begin position="903"/>
        <end position="925"/>
    </location>
</feature>
<keyword evidence="17" id="KW-0966">Cell projection</keyword>
<dbReference type="InterPro" id="IPR001660">
    <property type="entry name" value="SAM"/>
</dbReference>
<keyword evidence="12" id="KW-0391">Immunity</keyword>
<dbReference type="Pfam" id="PF00017">
    <property type="entry name" value="SH2"/>
    <property type="match status" value="1"/>
</dbReference>
<keyword evidence="11" id="KW-0378">Hydrolase</keyword>
<dbReference type="Pfam" id="PF22669">
    <property type="entry name" value="Exo_endo_phos2"/>
    <property type="match status" value="1"/>
</dbReference>
<dbReference type="Proteomes" id="UP001519460">
    <property type="component" value="Unassembled WGS sequence"/>
</dbReference>
<dbReference type="Gene3D" id="1.10.150.50">
    <property type="entry name" value="Transcription Factor, Ets-1"/>
    <property type="match status" value="1"/>
</dbReference>
<dbReference type="PANTHER" id="PTHR46051">
    <property type="entry name" value="SH2 DOMAIN-CONTAINING PROTEIN"/>
    <property type="match status" value="1"/>
</dbReference>
<dbReference type="Gene3D" id="3.30.505.10">
    <property type="entry name" value="SH2 domain"/>
    <property type="match status" value="1"/>
</dbReference>
<dbReference type="GO" id="GO:0016020">
    <property type="term" value="C:membrane"/>
    <property type="evidence" value="ECO:0007669"/>
    <property type="project" value="UniProtKB-SubCell"/>
</dbReference>
<dbReference type="GO" id="GO:0030027">
    <property type="term" value="C:lamellipodium"/>
    <property type="evidence" value="ECO:0007669"/>
    <property type="project" value="UniProtKB-SubCell"/>
</dbReference>
<dbReference type="EC" id="3.1.3.86" evidence="7"/>
<reference evidence="22 23" key="1">
    <citation type="journal article" date="2023" name="Sci. Data">
        <title>Genome assembly of the Korean intertidal mud-creeper Batillaria attramentaria.</title>
        <authorList>
            <person name="Patra A.K."/>
            <person name="Ho P.T."/>
            <person name="Jun S."/>
            <person name="Lee S.J."/>
            <person name="Kim Y."/>
            <person name="Won Y.J."/>
        </authorList>
    </citation>
    <scope>NUCLEOTIDE SEQUENCE [LARGE SCALE GENOMIC DNA]</scope>
    <source>
        <strain evidence="22">Wonlab-2016</strain>
    </source>
</reference>
<organism evidence="22 23">
    <name type="scientific">Batillaria attramentaria</name>
    <dbReference type="NCBI Taxonomy" id="370345"/>
    <lineage>
        <taxon>Eukaryota</taxon>
        <taxon>Metazoa</taxon>
        <taxon>Spiralia</taxon>
        <taxon>Lophotrochozoa</taxon>
        <taxon>Mollusca</taxon>
        <taxon>Gastropoda</taxon>
        <taxon>Caenogastropoda</taxon>
        <taxon>Sorbeoconcha</taxon>
        <taxon>Cerithioidea</taxon>
        <taxon>Batillariidae</taxon>
        <taxon>Batillaria</taxon>
    </lineage>
</organism>
<evidence type="ECO:0000259" key="20">
    <source>
        <dbReference type="PROSITE" id="PS50001"/>
    </source>
</evidence>
<evidence type="ECO:0000313" key="23">
    <source>
        <dbReference type="Proteomes" id="UP001519460"/>
    </source>
</evidence>
<dbReference type="InterPro" id="IPR000980">
    <property type="entry name" value="SH2"/>
</dbReference>
<evidence type="ECO:0000256" key="18">
    <source>
        <dbReference type="PROSITE-ProRule" id="PRU00191"/>
    </source>
</evidence>
<name>A0ABD0K802_9CAEN</name>
<evidence type="ECO:0000256" key="19">
    <source>
        <dbReference type="SAM" id="MobiDB-lite"/>
    </source>
</evidence>
<proteinExistence type="inferred from homology"/>
<keyword evidence="13 18" id="KW-0727">SH2 domain</keyword>
<feature type="domain" description="SH2" evidence="20">
    <location>
        <begin position="6"/>
        <end position="100"/>
    </location>
</feature>
<evidence type="ECO:0000259" key="21">
    <source>
        <dbReference type="PROSITE" id="PS50105"/>
    </source>
</evidence>
<gene>
    <name evidence="22" type="ORF">BaRGS_00025606</name>
</gene>
<dbReference type="SMART" id="SM00252">
    <property type="entry name" value="SH2"/>
    <property type="match status" value="1"/>
</dbReference>
<dbReference type="Gene3D" id="3.60.10.10">
    <property type="entry name" value="Endonuclease/exonuclease/phosphatase"/>
    <property type="match status" value="1"/>
</dbReference>
<dbReference type="InterPro" id="IPR057510">
    <property type="entry name" value="C2_SHIP1-2_first"/>
</dbReference>
<dbReference type="InterPro" id="IPR000300">
    <property type="entry name" value="IPPc"/>
</dbReference>
<keyword evidence="16" id="KW-0206">Cytoskeleton</keyword>
<keyword evidence="23" id="KW-1185">Reference proteome</keyword>
<dbReference type="AlphaFoldDB" id="A0ABD0K802"/>
<feature type="domain" description="SAM" evidence="21">
    <location>
        <begin position="1070"/>
        <end position="1134"/>
    </location>
</feature>
<evidence type="ECO:0000256" key="6">
    <source>
        <dbReference type="ARBA" id="ARBA00008734"/>
    </source>
</evidence>
<evidence type="ECO:0000256" key="14">
    <source>
        <dbReference type="ARBA" id="ARBA00023130"/>
    </source>
</evidence>
<feature type="compositionally biased region" description="Basic and acidic residues" evidence="19">
    <location>
        <begin position="123"/>
        <end position="133"/>
    </location>
</feature>
<dbReference type="SUPFAM" id="SSF47769">
    <property type="entry name" value="SAM/Pointed domain"/>
    <property type="match status" value="1"/>
</dbReference>
<evidence type="ECO:0000313" key="22">
    <source>
        <dbReference type="EMBL" id="KAK7483202.1"/>
    </source>
</evidence>
<keyword evidence="8" id="KW-0963">Cytoplasm</keyword>
<evidence type="ECO:0000256" key="5">
    <source>
        <dbReference type="ARBA" id="ARBA00004510"/>
    </source>
</evidence>
<evidence type="ECO:0000256" key="17">
    <source>
        <dbReference type="ARBA" id="ARBA00023273"/>
    </source>
</evidence>
<keyword evidence="9" id="KW-0597">Phosphoprotein</keyword>
<evidence type="ECO:0000256" key="15">
    <source>
        <dbReference type="ARBA" id="ARBA00023136"/>
    </source>
</evidence>
<dbReference type="SMART" id="SM00128">
    <property type="entry name" value="IPPc"/>
    <property type="match status" value="1"/>
</dbReference>
<dbReference type="GO" id="GO:0030175">
    <property type="term" value="C:filopodium"/>
    <property type="evidence" value="ECO:0007669"/>
    <property type="project" value="UniProtKB-SubCell"/>
</dbReference>
<dbReference type="GO" id="GO:0002250">
    <property type="term" value="P:adaptive immune response"/>
    <property type="evidence" value="ECO:0007669"/>
    <property type="project" value="UniProtKB-KW"/>
</dbReference>
<dbReference type="InterPro" id="IPR036691">
    <property type="entry name" value="Endo/exonu/phosph_ase_sf"/>
</dbReference>
<dbReference type="SUPFAM" id="SSF55550">
    <property type="entry name" value="SH2 domain"/>
    <property type="match status" value="1"/>
</dbReference>
<evidence type="ECO:0000256" key="2">
    <source>
        <dbReference type="ARBA" id="ARBA00004245"/>
    </source>
</evidence>
<dbReference type="FunFam" id="3.60.10.10:FF:000005">
    <property type="entry name" value="phosphatidylinositol 3,4,5-trisphosphate 5-phosphatase 1"/>
    <property type="match status" value="1"/>
</dbReference>
<evidence type="ECO:0000256" key="10">
    <source>
        <dbReference type="ARBA" id="ARBA00022588"/>
    </source>
</evidence>
<evidence type="ECO:0000256" key="1">
    <source>
        <dbReference type="ARBA" id="ARBA00004170"/>
    </source>
</evidence>
<sequence length="1140" mass="127875">MPTNAFFHKGISRLRAEELLLQSGEDGSFLVRDSETVSNAYVLCVLYQLRVHQYRILPDKDGRLSVQSEGDMQPVAFADLPSLIHVYVNKGDKNGLICPLRRHVTPERTDAQDQDSEDDDFEENGHRGVDAADDKGMGKSFKYGLLHNFARLDLSDCDGEFVESLKRYIDSGLDRDAAHFRAKHNDMPELQALLETAGKGLQRELDVFLLKLAMVQDILAQDDDDKRRSAGASVEMTGSSYTSFLAAKLQQCRSQLLDVQTKAGEVLDDAKNDAYDYPDEVEVTALAKPNIQVSSPRGHSVHIPLSTFEVKLLKAGKMGAPSKLNLNVDIRQGRLFAVKPSKDFLDSSNTFTHDKILQLVKSTKDNSRLDVIMEGKKKFMYQFESAHERENFCLQVRQMKMLHSQETDVDTLSIFIGTWNMGKSAPTNTLKFWLRCWGEGKSKDRTLSRLPHDVYVIGTQESGMTDKDWINTLKATLKATLMVDVDLLETCTLWGLRLAILILPRHRNKISHIQKSSVRTGIANALGNKGAVAISFLFHGTSLCFINAHLTSGEERSERRHANFRDILKGLSLGGKNLECYDVTHRFHHVFFFGDLNYRVADSIETVLSKTEARDLKYLLERDQLHKAQSDKRAFVCFNESEISFMPTYRLERNTPGYKYDWRKVKKTGERINVPSWCDRILWHSYPGTFIENSAYGSVDNLLNSDHRPVFGSFVLGVTSQFVQSRTSLQDSSSVNIVFSTIEAQIQTSCKQNFLLEFSSPCLPDIIYCEPNKAYGDWQKPGMCSNPLWDFDELPKLRPLFGDQDYLEDQHLLIAVKGAGDDNESFGECVLSLKGMFEPSDPQDFECILMHHGEETGKLRGLWHIRCSDKAHLSRSRKTYEIIALDTEYHDPEEIHALTPRLDSRQDLHHTSSSPHLPILPPDPLPLPARANTMVVHADEEVASVMAGSARSPEAALQRVLMDGLGAEGGKSPELASPSPPPPIPNKRARPVLPVMGQSSLQQAQRQVIPVTIPSAPPSESQGKPSPLSLNAAPADSPPPIPRKTKPASPNVPPTATARSDQSKMYEDLARPKTVQEWLMGLGLSEYLHLFLRMGCDTMASVANLTAAQVMKIGIRQPEHRTRILQSVHELTRFMEYQGH</sequence>
<dbReference type="PROSITE" id="PS50001">
    <property type="entry name" value="SH2"/>
    <property type="match status" value="1"/>
</dbReference>
<feature type="compositionally biased region" description="Acidic residues" evidence="19">
    <location>
        <begin position="112"/>
        <end position="122"/>
    </location>
</feature>
<evidence type="ECO:0000256" key="16">
    <source>
        <dbReference type="ARBA" id="ARBA00023212"/>
    </source>
</evidence>
<dbReference type="GO" id="GO:0034485">
    <property type="term" value="F:phosphatidylinositol-3,4,5-trisphosphate 5-phosphatase activity"/>
    <property type="evidence" value="ECO:0007669"/>
    <property type="project" value="UniProtKB-EC"/>
</dbReference>
<dbReference type="GO" id="GO:0016607">
    <property type="term" value="C:nuclear speck"/>
    <property type="evidence" value="ECO:0007669"/>
    <property type="project" value="UniProtKB-SubCell"/>
</dbReference>
<evidence type="ECO:0000256" key="13">
    <source>
        <dbReference type="ARBA" id="ARBA00022999"/>
    </source>
</evidence>
<dbReference type="Pfam" id="PF24150">
    <property type="entry name" value="C2_SHIP1-2_first"/>
    <property type="match status" value="1"/>
</dbReference>
<dbReference type="InterPro" id="IPR057509">
    <property type="entry name" value="C2_SHIP1-2_2nd"/>
</dbReference>
<dbReference type="GO" id="GO:0005856">
    <property type="term" value="C:cytoskeleton"/>
    <property type="evidence" value="ECO:0007669"/>
    <property type="project" value="UniProtKB-SubCell"/>
</dbReference>
<comment type="caution">
    <text evidence="22">The sequence shown here is derived from an EMBL/GenBank/DDBJ whole genome shotgun (WGS) entry which is preliminary data.</text>
</comment>
<evidence type="ECO:0000256" key="8">
    <source>
        <dbReference type="ARBA" id="ARBA00022490"/>
    </source>
</evidence>
<dbReference type="GO" id="GO:0045087">
    <property type="term" value="P:innate immune response"/>
    <property type="evidence" value="ECO:0007669"/>
    <property type="project" value="UniProtKB-KW"/>
</dbReference>
<feature type="region of interest" description="Disordered" evidence="19">
    <location>
        <begin position="965"/>
        <end position="991"/>
    </location>
</feature>
<feature type="region of interest" description="Disordered" evidence="19">
    <location>
        <begin position="105"/>
        <end position="133"/>
    </location>
</feature>
<dbReference type="InterPro" id="IPR036860">
    <property type="entry name" value="SH2_dom_sf"/>
</dbReference>
<keyword evidence="15" id="KW-0472">Membrane</keyword>
<accession>A0ABD0K802</accession>
<dbReference type="InterPro" id="IPR013761">
    <property type="entry name" value="SAM/pointed_sf"/>
</dbReference>
<comment type="similarity">
    <text evidence="6">Belongs to the inositol 1,4,5-trisphosphate 5-phosphatase family.</text>
</comment>
<protein>
    <recommendedName>
        <fullName evidence="7">phosphatidylinositol-3,4,5-trisphosphate 5-phosphatase</fullName>
        <ecNumber evidence="7">3.1.3.86</ecNumber>
    </recommendedName>
</protein>
<dbReference type="Pfam" id="PF24147">
    <property type="entry name" value="C2_SHIP1-2_2nd"/>
    <property type="match status" value="1"/>
</dbReference>
<comment type="subcellular location">
    <subcellularLocation>
        <location evidence="4">Cell projection</location>
        <location evidence="4">Filopodium</location>
    </subcellularLocation>
    <subcellularLocation>
        <location evidence="5">Cell projection</location>
        <location evidence="5">Lamellipodium</location>
    </subcellularLocation>
    <subcellularLocation>
        <location evidence="2">Cytoplasm</location>
        <location evidence="2">Cytoskeleton</location>
    </subcellularLocation>
    <subcellularLocation>
        <location evidence="1">Membrane</location>
        <topology evidence="1">Peripheral membrane protein</topology>
    </subcellularLocation>
    <subcellularLocation>
        <location evidence="3">Nucleus speckle</location>
    </subcellularLocation>
</comment>